<reference evidence="8 9" key="1">
    <citation type="journal article" date="2015" name="Nature">
        <title>rRNA introns, odd ribosomes, and small enigmatic genomes across a large radiation of phyla.</title>
        <authorList>
            <person name="Brown C.T."/>
            <person name="Hug L.A."/>
            <person name="Thomas B.C."/>
            <person name="Sharon I."/>
            <person name="Castelle C.J."/>
            <person name="Singh A."/>
            <person name="Wilkins M.J."/>
            <person name="Williams K.H."/>
            <person name="Banfield J.F."/>
        </authorList>
    </citation>
    <scope>NUCLEOTIDE SEQUENCE [LARGE SCALE GENOMIC DNA]</scope>
</reference>
<comment type="caution">
    <text evidence="8">The sequence shown here is derived from an EMBL/GenBank/DDBJ whole genome shotgun (WGS) entry which is preliminary data.</text>
</comment>
<dbReference type="EMBL" id="LCMF01000027">
    <property type="protein sequence ID" value="KKU30101.1"/>
    <property type="molecule type" value="Genomic_DNA"/>
</dbReference>
<dbReference type="Proteomes" id="UP000034732">
    <property type="component" value="Unassembled WGS sequence"/>
</dbReference>
<proteinExistence type="inferred from homology"/>
<organism evidence="8 9">
    <name type="scientific">candidate division WWE3 bacterium GW2011_GWA1_46_21</name>
    <dbReference type="NCBI Taxonomy" id="1619107"/>
    <lineage>
        <taxon>Bacteria</taxon>
        <taxon>Katanobacteria</taxon>
    </lineage>
</organism>
<comment type="cofactor">
    <cofactor evidence="1">
        <name>Zn(2+)</name>
        <dbReference type="ChEBI" id="CHEBI:29105"/>
    </cofactor>
</comment>
<evidence type="ECO:0000256" key="6">
    <source>
        <dbReference type="ARBA" id="ARBA00022801"/>
    </source>
</evidence>
<dbReference type="GO" id="GO:0046872">
    <property type="term" value="F:metal ion binding"/>
    <property type="evidence" value="ECO:0007669"/>
    <property type="project" value="UniProtKB-KW"/>
</dbReference>
<dbReference type="Gene3D" id="3.40.390.30">
    <property type="entry name" value="Metalloproteases ('zincins'), catalytic domain"/>
    <property type="match status" value="1"/>
</dbReference>
<keyword evidence="7" id="KW-0862">Zinc</keyword>
<dbReference type="GO" id="GO:0004519">
    <property type="term" value="F:endonuclease activity"/>
    <property type="evidence" value="ECO:0007669"/>
    <property type="project" value="UniProtKB-KW"/>
</dbReference>
<evidence type="ECO:0000256" key="1">
    <source>
        <dbReference type="ARBA" id="ARBA00001947"/>
    </source>
</evidence>
<dbReference type="PANTHER" id="PTHR46986">
    <property type="entry name" value="ENDORIBONUCLEASE YBEY, CHLOROPLASTIC"/>
    <property type="match status" value="1"/>
</dbReference>
<name>A0A0G1PBI1_UNCKA</name>
<comment type="similarity">
    <text evidence="2">Belongs to the endoribonuclease YbeY family.</text>
</comment>
<dbReference type="Pfam" id="PF02130">
    <property type="entry name" value="YbeY"/>
    <property type="match status" value="1"/>
</dbReference>
<dbReference type="GO" id="GO:0006364">
    <property type="term" value="P:rRNA processing"/>
    <property type="evidence" value="ECO:0007669"/>
    <property type="project" value="InterPro"/>
</dbReference>
<keyword evidence="3" id="KW-0540">Nuclease</keyword>
<sequence>MMRNNSYISISIVGDSQMQKLNKKHLDKDHTTDVLSFNMDELRDDGVYYIGDVIVNADQARRQAAQYKNTFEEEISQLAAHGILHLLGVHHAGDE</sequence>
<dbReference type="SUPFAM" id="SSF55486">
    <property type="entry name" value="Metalloproteases ('zincins'), catalytic domain"/>
    <property type="match status" value="1"/>
</dbReference>
<evidence type="ECO:0000256" key="7">
    <source>
        <dbReference type="ARBA" id="ARBA00022833"/>
    </source>
</evidence>
<evidence type="ECO:0000256" key="5">
    <source>
        <dbReference type="ARBA" id="ARBA00022759"/>
    </source>
</evidence>
<evidence type="ECO:0000313" key="8">
    <source>
        <dbReference type="EMBL" id="KKU30101.1"/>
    </source>
</evidence>
<dbReference type="PANTHER" id="PTHR46986:SF1">
    <property type="entry name" value="ENDORIBONUCLEASE YBEY, CHLOROPLASTIC"/>
    <property type="match status" value="1"/>
</dbReference>
<keyword evidence="4" id="KW-0479">Metal-binding</keyword>
<gene>
    <name evidence="8" type="ORF">UX44_C0027G0011</name>
</gene>
<dbReference type="InterPro" id="IPR023091">
    <property type="entry name" value="MetalPrtase_cat_dom_sf_prd"/>
</dbReference>
<evidence type="ECO:0000256" key="4">
    <source>
        <dbReference type="ARBA" id="ARBA00022723"/>
    </source>
</evidence>
<dbReference type="InterPro" id="IPR002036">
    <property type="entry name" value="YbeY"/>
</dbReference>
<keyword evidence="5" id="KW-0255">Endonuclease</keyword>
<evidence type="ECO:0000313" key="9">
    <source>
        <dbReference type="Proteomes" id="UP000034732"/>
    </source>
</evidence>
<evidence type="ECO:0000256" key="3">
    <source>
        <dbReference type="ARBA" id="ARBA00022722"/>
    </source>
</evidence>
<evidence type="ECO:0000256" key="2">
    <source>
        <dbReference type="ARBA" id="ARBA00010875"/>
    </source>
</evidence>
<keyword evidence="6" id="KW-0378">Hydrolase</keyword>
<dbReference type="AlphaFoldDB" id="A0A0G1PBI1"/>
<dbReference type="GO" id="GO:0004222">
    <property type="term" value="F:metalloendopeptidase activity"/>
    <property type="evidence" value="ECO:0007669"/>
    <property type="project" value="InterPro"/>
</dbReference>
<accession>A0A0G1PBI1</accession>
<protein>
    <submittedName>
        <fullName evidence="8">Putative rRNA maturation factor</fullName>
    </submittedName>
</protein>
<dbReference type="NCBIfam" id="TIGR00043">
    <property type="entry name" value="rRNA maturation RNase YbeY"/>
    <property type="match status" value="1"/>
</dbReference>